<keyword evidence="1" id="KW-0472">Membrane</keyword>
<dbReference type="Gene3D" id="2.160.20.10">
    <property type="entry name" value="Single-stranded right-handed beta-helix, Pectin lyase-like"/>
    <property type="match status" value="1"/>
</dbReference>
<dbReference type="InterPro" id="IPR012334">
    <property type="entry name" value="Pectin_lyas_fold"/>
</dbReference>
<dbReference type="InterPro" id="IPR011050">
    <property type="entry name" value="Pectin_lyase_fold/virulence"/>
</dbReference>
<gene>
    <name evidence="3" type="ORF">DES53_10270</name>
</gene>
<evidence type="ECO:0000259" key="2">
    <source>
        <dbReference type="Pfam" id="PF13229"/>
    </source>
</evidence>
<keyword evidence="1" id="KW-0812">Transmembrane</keyword>
<dbReference type="InterPro" id="IPR039448">
    <property type="entry name" value="Beta_helix"/>
</dbReference>
<dbReference type="InterPro" id="IPR006626">
    <property type="entry name" value="PbH1"/>
</dbReference>
<accession>A0A366HRH5</accession>
<name>A0A366HRH5_9BACT</name>
<organism evidence="3 4">
    <name type="scientific">Roseimicrobium gellanilyticum</name>
    <dbReference type="NCBI Taxonomy" id="748857"/>
    <lineage>
        <taxon>Bacteria</taxon>
        <taxon>Pseudomonadati</taxon>
        <taxon>Verrucomicrobiota</taxon>
        <taxon>Verrucomicrobiia</taxon>
        <taxon>Verrucomicrobiales</taxon>
        <taxon>Verrucomicrobiaceae</taxon>
        <taxon>Roseimicrobium</taxon>
    </lineage>
</organism>
<keyword evidence="4" id="KW-1185">Reference proteome</keyword>
<dbReference type="AlphaFoldDB" id="A0A366HRH5"/>
<reference evidence="3 4" key="1">
    <citation type="submission" date="2018-06" db="EMBL/GenBank/DDBJ databases">
        <title>Genomic Encyclopedia of Type Strains, Phase IV (KMG-IV): sequencing the most valuable type-strain genomes for metagenomic binning, comparative biology and taxonomic classification.</title>
        <authorList>
            <person name="Goeker M."/>
        </authorList>
    </citation>
    <scope>NUCLEOTIDE SEQUENCE [LARGE SCALE GENOMIC DNA]</scope>
    <source>
        <strain evidence="3 4">DSM 25532</strain>
    </source>
</reference>
<evidence type="ECO:0000313" key="4">
    <source>
        <dbReference type="Proteomes" id="UP000253426"/>
    </source>
</evidence>
<dbReference type="Pfam" id="PF13229">
    <property type="entry name" value="Beta_helix"/>
    <property type="match status" value="1"/>
</dbReference>
<keyword evidence="1" id="KW-1133">Transmembrane helix</keyword>
<evidence type="ECO:0000313" key="3">
    <source>
        <dbReference type="EMBL" id="RBP45688.1"/>
    </source>
</evidence>
<proteinExistence type="predicted"/>
<evidence type="ECO:0000256" key="1">
    <source>
        <dbReference type="SAM" id="Phobius"/>
    </source>
</evidence>
<sequence>MAGKIFRHFLTMPLRRLTRNLLLGIVMLLGVTLVIAFYIHQQEHSHTRIVSPSGGSEGVQRAIEKLGPEGGEVLLTAGVYECDQPIVIRSNYITLRGAGNATVLRLKAGANCPVIIIGDEAPTPRREVSGIQVTDLAIDGNRLKQDVECWDGSCDTGEKTVIRSCGVVVRRAVDVSLERLNIYGCRSAGVVTEKGCRRLAIRELSASDNHFDGLACYETEESLFEGLHLHRNNCAGISTDLKFNRNLISNVMLSNNGKQGIFMRDSRSNVFVGVVVVNSGEQGIFIAQTDKDPETAVVGNTFTALTVSGCKGPAVRVNDKSCKDNVLTGCQFIDNADGLSEAASGLVSMRSE</sequence>
<protein>
    <submittedName>
        <fullName evidence="3">Parallel beta helix pectate lyase-like protein</fullName>
    </submittedName>
</protein>
<dbReference type="SMART" id="SM00710">
    <property type="entry name" value="PbH1"/>
    <property type="match status" value="7"/>
</dbReference>
<dbReference type="EMBL" id="QNRR01000002">
    <property type="protein sequence ID" value="RBP45688.1"/>
    <property type="molecule type" value="Genomic_DNA"/>
</dbReference>
<keyword evidence="3" id="KW-0456">Lyase</keyword>
<dbReference type="SUPFAM" id="SSF51126">
    <property type="entry name" value="Pectin lyase-like"/>
    <property type="match status" value="1"/>
</dbReference>
<comment type="caution">
    <text evidence="3">The sequence shown here is derived from an EMBL/GenBank/DDBJ whole genome shotgun (WGS) entry which is preliminary data.</text>
</comment>
<feature type="domain" description="Right handed beta helix" evidence="2">
    <location>
        <begin position="163"/>
        <end position="302"/>
    </location>
</feature>
<dbReference type="GO" id="GO:0016829">
    <property type="term" value="F:lyase activity"/>
    <property type="evidence" value="ECO:0007669"/>
    <property type="project" value="UniProtKB-KW"/>
</dbReference>
<dbReference type="Proteomes" id="UP000253426">
    <property type="component" value="Unassembled WGS sequence"/>
</dbReference>
<feature type="transmembrane region" description="Helical" evidence="1">
    <location>
        <begin position="21"/>
        <end position="39"/>
    </location>
</feature>